<evidence type="ECO:0000256" key="3">
    <source>
        <dbReference type="ARBA" id="ARBA00022741"/>
    </source>
</evidence>
<dbReference type="SUPFAM" id="SSF53613">
    <property type="entry name" value="Ribokinase-like"/>
    <property type="match status" value="1"/>
</dbReference>
<accession>A0A1G7CZU4</accession>
<dbReference type="GO" id="GO:0005829">
    <property type="term" value="C:cytosol"/>
    <property type="evidence" value="ECO:0007669"/>
    <property type="project" value="TreeGrafter"/>
</dbReference>
<feature type="binding site" evidence="9">
    <location>
        <position position="277"/>
    </location>
    <ligand>
        <name>K(+)</name>
        <dbReference type="ChEBI" id="CHEBI:29103"/>
    </ligand>
</feature>
<dbReference type="RefSeq" id="WP_072844964.1">
    <property type="nucleotide sequence ID" value="NZ_FNAB01000017.1"/>
</dbReference>
<comment type="pathway">
    <text evidence="9">Carbohydrate metabolism; D-ribose degradation; D-ribose 5-phosphate from beta-D-ribopyranose: step 2/2.</text>
</comment>
<dbReference type="UniPathway" id="UPA00916">
    <property type="reaction ID" value="UER00889"/>
</dbReference>
<gene>
    <name evidence="9" type="primary">rbsK</name>
    <name evidence="11" type="ORF">SAMN05444580_11791</name>
</gene>
<dbReference type="CDD" id="cd01174">
    <property type="entry name" value="ribokinase"/>
    <property type="match status" value="1"/>
</dbReference>
<evidence type="ECO:0000256" key="7">
    <source>
        <dbReference type="ARBA" id="ARBA00022958"/>
    </source>
</evidence>
<feature type="binding site" evidence="9">
    <location>
        <position position="274"/>
    </location>
    <ligand>
        <name>K(+)</name>
        <dbReference type="ChEBI" id="CHEBI:29103"/>
    </ligand>
</feature>
<dbReference type="Pfam" id="PF00294">
    <property type="entry name" value="PfkB"/>
    <property type="match status" value="1"/>
</dbReference>
<feature type="binding site" evidence="9">
    <location>
        <begin position="213"/>
        <end position="218"/>
    </location>
    <ligand>
        <name>ATP</name>
        <dbReference type="ChEBI" id="CHEBI:30616"/>
    </ligand>
</feature>
<comment type="subcellular location">
    <subcellularLocation>
        <location evidence="9">Cytoplasm</location>
    </subcellularLocation>
</comment>
<dbReference type="InterPro" id="IPR002139">
    <property type="entry name" value="Ribo/fructo_kinase"/>
</dbReference>
<feature type="binding site" evidence="9">
    <location>
        <begin position="49"/>
        <end position="53"/>
    </location>
    <ligand>
        <name>substrate</name>
    </ligand>
</feature>
<dbReference type="STRING" id="168276.SAMN05444580_11791"/>
<evidence type="ECO:0000259" key="10">
    <source>
        <dbReference type="Pfam" id="PF00294"/>
    </source>
</evidence>
<proteinExistence type="inferred from homology"/>
<dbReference type="HAMAP" id="MF_01987">
    <property type="entry name" value="Ribokinase"/>
    <property type="match status" value="1"/>
</dbReference>
<comment type="function">
    <text evidence="9">Catalyzes the phosphorylation of ribose at O-5 in a reaction requiring ATP and magnesium. The resulting D-ribose-5-phosphate can then be used either for sythesis of nucleotides, histidine, and tryptophan, or as a component of the pentose phosphate pathway.</text>
</comment>
<dbReference type="GO" id="GO:0019303">
    <property type="term" value="P:D-ribose catabolic process"/>
    <property type="evidence" value="ECO:0007669"/>
    <property type="project" value="UniProtKB-UniRule"/>
</dbReference>
<dbReference type="AlphaFoldDB" id="A0A1G7CZU4"/>
<feature type="binding site" evidence="9">
    <location>
        <position position="148"/>
    </location>
    <ligand>
        <name>substrate</name>
    </ligand>
</feature>
<feature type="binding site" evidence="9">
    <location>
        <begin position="245"/>
        <end position="246"/>
    </location>
    <ligand>
        <name>ATP</name>
        <dbReference type="ChEBI" id="CHEBI:30616"/>
    </ligand>
</feature>
<name>A0A1G7CZU4_9NOCA</name>
<evidence type="ECO:0000256" key="9">
    <source>
        <dbReference type="HAMAP-Rule" id="MF_01987"/>
    </source>
</evidence>
<dbReference type="Gene3D" id="3.40.1190.20">
    <property type="match status" value="1"/>
</dbReference>
<dbReference type="PRINTS" id="PR00990">
    <property type="entry name" value="RIBOKINASE"/>
</dbReference>
<comment type="activity regulation">
    <text evidence="9">Activated by a monovalent cation that binds near, but not in, the active site. The most likely occupant of the site in vivo is potassium. Ion binding induces a conformational change that may alter substrate affinity.</text>
</comment>
<feature type="binding site" evidence="9">
    <location>
        <begin position="21"/>
        <end position="23"/>
    </location>
    <ligand>
        <name>substrate</name>
    </ligand>
</feature>
<comment type="similarity">
    <text evidence="9">Belongs to the carbohydrate kinase PfkB family. Ribokinase subfamily.</text>
</comment>
<reference evidence="11 12" key="1">
    <citation type="submission" date="2016-10" db="EMBL/GenBank/DDBJ databases">
        <authorList>
            <person name="de Groot N.N."/>
        </authorList>
    </citation>
    <scope>NUCLEOTIDE SEQUENCE [LARGE SCALE GENOMIC DNA]</scope>
    <source>
        <strain evidence="11 12">JCM 11308</strain>
    </source>
</reference>
<dbReference type="GO" id="GO:0004747">
    <property type="term" value="F:ribokinase activity"/>
    <property type="evidence" value="ECO:0007669"/>
    <property type="project" value="UniProtKB-UniRule"/>
</dbReference>
<evidence type="ECO:0000313" key="11">
    <source>
        <dbReference type="EMBL" id="SDE44974.1"/>
    </source>
</evidence>
<dbReference type="GO" id="GO:0046872">
    <property type="term" value="F:metal ion binding"/>
    <property type="evidence" value="ECO:0007669"/>
    <property type="project" value="UniProtKB-KW"/>
</dbReference>
<keyword evidence="5 9" id="KW-0067">ATP-binding</keyword>
<feature type="binding site" evidence="9">
    <location>
        <position position="242"/>
    </location>
    <ligand>
        <name>K(+)</name>
        <dbReference type="ChEBI" id="CHEBI:29103"/>
    </ligand>
</feature>
<dbReference type="InterPro" id="IPR029056">
    <property type="entry name" value="Ribokinase-like"/>
</dbReference>
<evidence type="ECO:0000256" key="2">
    <source>
        <dbReference type="ARBA" id="ARBA00022723"/>
    </source>
</evidence>
<dbReference type="PANTHER" id="PTHR10584">
    <property type="entry name" value="SUGAR KINASE"/>
    <property type="match status" value="1"/>
</dbReference>
<keyword evidence="2 9" id="KW-0479">Metal-binding</keyword>
<feature type="binding site" evidence="9">
    <location>
        <position position="279"/>
    </location>
    <ligand>
        <name>K(+)</name>
        <dbReference type="ChEBI" id="CHEBI:29103"/>
    </ligand>
</feature>
<evidence type="ECO:0000313" key="12">
    <source>
        <dbReference type="Proteomes" id="UP000199417"/>
    </source>
</evidence>
<evidence type="ECO:0000256" key="1">
    <source>
        <dbReference type="ARBA" id="ARBA00022679"/>
    </source>
</evidence>
<feature type="active site" description="Proton acceptor" evidence="9">
    <location>
        <position position="246"/>
    </location>
</feature>
<dbReference type="PANTHER" id="PTHR10584:SF166">
    <property type="entry name" value="RIBOKINASE"/>
    <property type="match status" value="1"/>
</dbReference>
<dbReference type="EC" id="2.7.1.15" evidence="9"/>
<evidence type="ECO:0000256" key="4">
    <source>
        <dbReference type="ARBA" id="ARBA00022777"/>
    </source>
</evidence>
<evidence type="ECO:0000256" key="5">
    <source>
        <dbReference type="ARBA" id="ARBA00022840"/>
    </source>
</evidence>
<dbReference type="InterPro" id="IPR011877">
    <property type="entry name" value="Ribokinase"/>
</dbReference>
<dbReference type="Proteomes" id="UP000199417">
    <property type="component" value="Unassembled WGS sequence"/>
</dbReference>
<keyword evidence="8 9" id="KW-0119">Carbohydrate metabolism</keyword>
<dbReference type="InterPro" id="IPR011611">
    <property type="entry name" value="PfkB_dom"/>
</dbReference>
<protein>
    <recommendedName>
        <fullName evidence="9">Ribokinase</fullName>
        <shortName evidence="9">RK</shortName>
        <ecNumber evidence="9">2.7.1.15</ecNumber>
    </recommendedName>
</protein>
<comment type="catalytic activity">
    <reaction evidence="9">
        <text>D-ribose + ATP = D-ribose 5-phosphate + ADP + H(+)</text>
        <dbReference type="Rhea" id="RHEA:13697"/>
        <dbReference type="ChEBI" id="CHEBI:15378"/>
        <dbReference type="ChEBI" id="CHEBI:30616"/>
        <dbReference type="ChEBI" id="CHEBI:47013"/>
        <dbReference type="ChEBI" id="CHEBI:78346"/>
        <dbReference type="ChEBI" id="CHEBI:456216"/>
        <dbReference type="EC" id="2.7.1.15"/>
    </reaction>
</comment>
<keyword evidence="12" id="KW-1185">Reference proteome</keyword>
<sequence length="296" mass="29707">MAAPDAPPTAATRVVVLGSINMDLVAVTTRLPQPGETVLGQSLHTGPGGKGGNQAVAAARAGAAVSFLGAVGDDTFALQLRQHLVDAEVDARLLRETRGPSGVALITVDAHGENSIVVVGGANATMTGLDAGELDAIAAADLLLCQLELPLPTVVAACRHAHEHAVTVILNPSPAQPLPAELLDCVDVLVVNETEADQLGDAVLGRVPHLVTTFGGRGASHHGPGGAHVHADPPAVEVLDTTGAGDAFTGELASSWRLGPAVAVRRAVAAGALATTRHGADTAPTRAEVDAALEAT</sequence>
<keyword evidence="1 9" id="KW-0808">Transferase</keyword>
<feature type="domain" description="Carbohydrate kinase PfkB" evidence="10">
    <location>
        <begin position="12"/>
        <end position="282"/>
    </location>
</feature>
<comment type="caution">
    <text evidence="9">Lacks conserved residue(s) required for the propagation of feature annotation.</text>
</comment>
<keyword evidence="4 9" id="KW-0418">Kinase</keyword>
<dbReference type="GO" id="GO:0005524">
    <property type="term" value="F:ATP binding"/>
    <property type="evidence" value="ECO:0007669"/>
    <property type="project" value="UniProtKB-UniRule"/>
</dbReference>
<dbReference type="EMBL" id="FNAB01000017">
    <property type="protein sequence ID" value="SDE44974.1"/>
    <property type="molecule type" value="Genomic_DNA"/>
</dbReference>
<keyword evidence="7 9" id="KW-0630">Potassium</keyword>
<feature type="binding site" evidence="9">
    <location>
        <position position="240"/>
    </location>
    <ligand>
        <name>K(+)</name>
        <dbReference type="ChEBI" id="CHEBI:29103"/>
    </ligand>
</feature>
<keyword evidence="6 9" id="KW-0460">Magnesium</keyword>
<organism evidence="11 12">
    <name type="scientific">Rhodococcus tukisamuensis</name>
    <dbReference type="NCBI Taxonomy" id="168276"/>
    <lineage>
        <taxon>Bacteria</taxon>
        <taxon>Bacillati</taxon>
        <taxon>Actinomycetota</taxon>
        <taxon>Actinomycetes</taxon>
        <taxon>Mycobacteriales</taxon>
        <taxon>Nocardiaceae</taxon>
        <taxon>Rhodococcus</taxon>
    </lineage>
</organism>
<feature type="binding site" evidence="9">
    <location>
        <position position="246"/>
    </location>
    <ligand>
        <name>substrate</name>
    </ligand>
</feature>
<comment type="cofactor">
    <cofactor evidence="9">
        <name>Mg(2+)</name>
        <dbReference type="ChEBI" id="CHEBI:18420"/>
    </cofactor>
    <text evidence="9">Requires a divalent cation, most likely magnesium in vivo, as an electrophilic catalyst to aid phosphoryl group transfer. It is the chelate of the metal and the nucleotide that is the actual substrate.</text>
</comment>
<feature type="binding site" evidence="9">
    <location>
        <position position="192"/>
    </location>
    <ligand>
        <name>ATP</name>
        <dbReference type="ChEBI" id="CHEBI:30616"/>
    </ligand>
</feature>
<keyword evidence="9" id="KW-0963">Cytoplasm</keyword>
<evidence type="ECO:0000256" key="8">
    <source>
        <dbReference type="ARBA" id="ARBA00023277"/>
    </source>
</evidence>
<evidence type="ECO:0000256" key="6">
    <source>
        <dbReference type="ARBA" id="ARBA00022842"/>
    </source>
</evidence>
<keyword evidence="3 9" id="KW-0547">Nucleotide-binding</keyword>
<comment type="subunit">
    <text evidence="9">Homodimer.</text>
</comment>